<dbReference type="SUPFAM" id="SSF55961">
    <property type="entry name" value="Bet v1-like"/>
    <property type="match status" value="1"/>
</dbReference>
<dbReference type="Pfam" id="PF10604">
    <property type="entry name" value="Polyketide_cyc2"/>
    <property type="match status" value="1"/>
</dbReference>
<protein>
    <submittedName>
        <fullName evidence="1">SRPBCC family protein</fullName>
    </submittedName>
</protein>
<organism evidence="1 2">
    <name type="scientific">Actinoallomurus vinaceus</name>
    <dbReference type="NCBI Taxonomy" id="1080074"/>
    <lineage>
        <taxon>Bacteria</taxon>
        <taxon>Bacillati</taxon>
        <taxon>Actinomycetota</taxon>
        <taxon>Actinomycetes</taxon>
        <taxon>Streptosporangiales</taxon>
        <taxon>Thermomonosporaceae</taxon>
        <taxon>Actinoallomurus</taxon>
    </lineage>
</organism>
<comment type="caution">
    <text evidence="1">The sequence shown here is derived from an EMBL/GenBank/DDBJ whole genome shotgun (WGS) entry which is preliminary data.</text>
</comment>
<proteinExistence type="predicted"/>
<dbReference type="RefSeq" id="WP_345430571.1">
    <property type="nucleotide sequence ID" value="NZ_BAABHK010000002.1"/>
</dbReference>
<sequence>MSEYEASRRITAPAELVFDEASDPGTMDAWLPQNVHLESADLPEVTVSHGADRERALLRAERDQLRVEWGTRDTGDYAGWLQVTGIEPEHSEVVVHLSFFDPDHAPPGAKVEQALHESLDRLADKVERGESASGTGPAPERL</sequence>
<gene>
    <name evidence="1" type="ORF">GCM10023196_022010</name>
</gene>
<dbReference type="Proteomes" id="UP001501442">
    <property type="component" value="Unassembled WGS sequence"/>
</dbReference>
<name>A0ABP8U8Q9_9ACTN</name>
<accession>A0ABP8U8Q9</accession>
<dbReference type="Gene3D" id="3.30.530.20">
    <property type="match status" value="1"/>
</dbReference>
<dbReference type="EMBL" id="BAABHK010000002">
    <property type="protein sequence ID" value="GAA4623908.1"/>
    <property type="molecule type" value="Genomic_DNA"/>
</dbReference>
<dbReference type="InterPro" id="IPR023393">
    <property type="entry name" value="START-like_dom_sf"/>
</dbReference>
<keyword evidence="2" id="KW-1185">Reference proteome</keyword>
<reference evidence="2" key="1">
    <citation type="journal article" date="2019" name="Int. J. Syst. Evol. Microbiol.">
        <title>The Global Catalogue of Microorganisms (GCM) 10K type strain sequencing project: providing services to taxonomists for standard genome sequencing and annotation.</title>
        <authorList>
            <consortium name="The Broad Institute Genomics Platform"/>
            <consortium name="The Broad Institute Genome Sequencing Center for Infectious Disease"/>
            <person name="Wu L."/>
            <person name="Ma J."/>
        </authorList>
    </citation>
    <scope>NUCLEOTIDE SEQUENCE [LARGE SCALE GENOMIC DNA]</scope>
    <source>
        <strain evidence="2">JCM 17939</strain>
    </source>
</reference>
<dbReference type="InterPro" id="IPR019587">
    <property type="entry name" value="Polyketide_cyclase/dehydratase"/>
</dbReference>
<evidence type="ECO:0000313" key="1">
    <source>
        <dbReference type="EMBL" id="GAA4623908.1"/>
    </source>
</evidence>
<evidence type="ECO:0000313" key="2">
    <source>
        <dbReference type="Proteomes" id="UP001501442"/>
    </source>
</evidence>